<dbReference type="AlphaFoldDB" id="A0A818ISP3"/>
<feature type="region of interest" description="Disordered" evidence="2">
    <location>
        <begin position="340"/>
        <end position="378"/>
    </location>
</feature>
<protein>
    <submittedName>
        <fullName evidence="4">Uncharacterized protein</fullName>
    </submittedName>
</protein>
<feature type="compositionally biased region" description="Polar residues" evidence="2">
    <location>
        <begin position="693"/>
        <end position="702"/>
    </location>
</feature>
<organism evidence="4 5">
    <name type="scientific">Adineta steineri</name>
    <dbReference type="NCBI Taxonomy" id="433720"/>
    <lineage>
        <taxon>Eukaryota</taxon>
        <taxon>Metazoa</taxon>
        <taxon>Spiralia</taxon>
        <taxon>Gnathifera</taxon>
        <taxon>Rotifera</taxon>
        <taxon>Eurotatoria</taxon>
        <taxon>Bdelloidea</taxon>
        <taxon>Adinetida</taxon>
        <taxon>Adinetidae</taxon>
        <taxon>Adineta</taxon>
    </lineage>
</organism>
<dbReference type="GO" id="GO:0000922">
    <property type="term" value="C:spindle pole"/>
    <property type="evidence" value="ECO:0007669"/>
    <property type="project" value="InterPro"/>
</dbReference>
<reference evidence="4" key="1">
    <citation type="submission" date="2021-02" db="EMBL/GenBank/DDBJ databases">
        <authorList>
            <person name="Nowell W R."/>
        </authorList>
    </citation>
    <scope>NUCLEOTIDE SEQUENCE</scope>
</reference>
<feature type="compositionally biased region" description="Basic and acidic residues" evidence="2">
    <location>
        <begin position="588"/>
        <end position="606"/>
    </location>
</feature>
<sequence length="985" mass="113888">MLAASQEIDSFIERQRSKLNKQPSQQPINRQTTFQQPAYQPPPRQQTFQSNDIQDRLDFKVARILDEPPPRVQQQQQQQYYPPSSPPPPMNNNNNLSAEQQRQYFSEQQQRRPSNNNTENNSASFFNRFGTYDDKRTQLKDDLKREYNEYLQAQRGLPKSKSSSQLISPRNNITKHVQFQQQQQQQQNNNKVVAPWEKNEKRSVSNIQNTNNMSSTLTSNEYTVNRSRTNTSNNHDEQYIRDREEYVLELHSQIRELESKRKQLEIDASRLSAGGSSMVTRAHYNEDLSALNSLLAERLDQRNSIDHELARILNRPPVSSSPTRGITGGVSNLNLISDQSQQISSQGYQQQQQQQHGRHVQQYRNENRSGTNDNGFTIGQEVDKDAEQAAKKRYQQELQAQMREAQMRKAQAKQDKDEYDRKIDAEIQNYSYFGRSGGGGGAPMRDKDGNVVANLADVRNPPPPTQRQPPPQQQQPYYPTDDKVYSLGNGLSSISNPPFYNGEPQQQFSSNSDRPGSPNHARGAVSNGMFGTAKTEAQFVKEEKYKQDLKQQMEDKRRRDAEETAKRRAEEERELAKHLEWQQQMEKQVAEEAIRKQQKEEEERLHQLQLQEDVEQRKKQDELISKRKPKRQDKPSSPRTDDDTANRKNNSNEQPLRSEVAYRSASPPVPTLNKKDKKKKPTTNNTRRPSFDDANQQPSLPSFDNHDDYIQQPPAVDDTDGHGRQTYRKPPTPRQPDISASHKPPQTYRARPRQNSNAGMPVRNSSAASLRSDGSDSEVLNRLEHLKQQLRDRERKLQDHVNRHQTDQPKTQSKQHPGFVLNTPRVHHRDSPTTNDVVRRILQTDDDAEFNPSYFRDDTILLGGAGGNHANNDDKFFSSIIKERMNSGNRKFTDEIEQASRHPYNNNNNNNPSKYYDHEDPTSMANYELNRIAKQNEQRLKKLRDLENDDASLLDSNEVLERFQQKQRIQRGGSQTTLQDDAWLK</sequence>
<proteinExistence type="predicted"/>
<dbReference type="GO" id="GO:0005813">
    <property type="term" value="C:centrosome"/>
    <property type="evidence" value="ECO:0007669"/>
    <property type="project" value="InterPro"/>
</dbReference>
<evidence type="ECO:0000256" key="1">
    <source>
        <dbReference type="SAM" id="Coils"/>
    </source>
</evidence>
<feature type="compositionally biased region" description="Basic and acidic residues" evidence="2">
    <location>
        <begin position="614"/>
        <end position="625"/>
    </location>
</feature>
<feature type="region of interest" description="Disordered" evidence="2">
    <location>
        <begin position="68"/>
        <end position="130"/>
    </location>
</feature>
<gene>
    <name evidence="4" type="ORF">OKA104_LOCUS2797</name>
    <name evidence="3" type="ORF">VCS650_LOCUS1863</name>
</gene>
<feature type="region of interest" description="Disordered" evidence="2">
    <location>
        <begin position="454"/>
        <end position="778"/>
    </location>
</feature>
<feature type="compositionally biased region" description="Polar residues" evidence="2">
    <location>
        <begin position="113"/>
        <end position="125"/>
    </location>
</feature>
<feature type="compositionally biased region" description="Polar residues" evidence="2">
    <location>
        <begin position="368"/>
        <end position="377"/>
    </location>
</feature>
<accession>A0A818ISP3</accession>
<dbReference type="PANTHER" id="PTHR21616:SF2">
    <property type="entry name" value="CENTROSOME AND SPINDLE POLE-ASSOCIATED PROTEIN 1"/>
    <property type="match status" value="1"/>
</dbReference>
<feature type="compositionally biased region" description="Basic and acidic residues" evidence="2">
    <location>
        <begin position="539"/>
        <end position="580"/>
    </location>
</feature>
<feature type="coiled-coil region" evidence="1">
    <location>
        <begin position="247"/>
        <end position="274"/>
    </location>
</feature>
<feature type="compositionally biased region" description="Low complexity" evidence="2">
    <location>
        <begin position="340"/>
        <end position="355"/>
    </location>
</feature>
<dbReference type="EMBL" id="CAJNON010000009">
    <property type="protein sequence ID" value="CAF0761976.1"/>
    <property type="molecule type" value="Genomic_DNA"/>
</dbReference>
<dbReference type="PANTHER" id="PTHR21616">
    <property type="entry name" value="CENTROSOME SPINDLE POLE ASSOCIATED PROTEIN"/>
    <property type="match status" value="1"/>
</dbReference>
<feature type="region of interest" description="Disordered" evidence="2">
    <location>
        <begin position="966"/>
        <end position="985"/>
    </location>
</feature>
<dbReference type="GO" id="GO:0032467">
    <property type="term" value="P:positive regulation of cytokinesis"/>
    <property type="evidence" value="ECO:0007669"/>
    <property type="project" value="InterPro"/>
</dbReference>
<feature type="region of interest" description="Disordered" evidence="2">
    <location>
        <begin position="1"/>
        <end position="50"/>
    </location>
</feature>
<feature type="compositionally biased region" description="Polar residues" evidence="2">
    <location>
        <begin position="753"/>
        <end position="769"/>
    </location>
</feature>
<evidence type="ECO:0000256" key="2">
    <source>
        <dbReference type="SAM" id="MobiDB-lite"/>
    </source>
</evidence>
<feature type="compositionally biased region" description="Pro residues" evidence="2">
    <location>
        <begin position="460"/>
        <end position="473"/>
    </location>
</feature>
<comment type="caution">
    <text evidence="4">The sequence shown here is derived from an EMBL/GenBank/DDBJ whole genome shotgun (WGS) entry which is preliminary data.</text>
</comment>
<feature type="coiled-coil region" evidence="1">
    <location>
        <begin position="384"/>
        <end position="429"/>
    </location>
</feature>
<dbReference type="GO" id="GO:0005874">
    <property type="term" value="C:microtubule"/>
    <property type="evidence" value="ECO:0007669"/>
    <property type="project" value="InterPro"/>
</dbReference>
<dbReference type="OrthoDB" id="10060523at2759"/>
<dbReference type="EMBL" id="CAJOAY010000078">
    <property type="protein sequence ID" value="CAF3524834.1"/>
    <property type="molecule type" value="Genomic_DNA"/>
</dbReference>
<evidence type="ECO:0000313" key="3">
    <source>
        <dbReference type="EMBL" id="CAF0761976.1"/>
    </source>
</evidence>
<feature type="compositionally biased region" description="Polar residues" evidence="2">
    <location>
        <begin position="20"/>
        <end position="34"/>
    </location>
</feature>
<feature type="compositionally biased region" description="Low complexity" evidence="2">
    <location>
        <begin position="72"/>
        <end position="82"/>
    </location>
</feature>
<feature type="compositionally biased region" description="Low complexity" evidence="2">
    <location>
        <begin position="100"/>
        <end position="112"/>
    </location>
</feature>
<evidence type="ECO:0000313" key="4">
    <source>
        <dbReference type="EMBL" id="CAF3524834.1"/>
    </source>
</evidence>
<evidence type="ECO:0000313" key="5">
    <source>
        <dbReference type="Proteomes" id="UP000663881"/>
    </source>
</evidence>
<feature type="compositionally biased region" description="Basic and acidic residues" evidence="2">
    <location>
        <begin position="632"/>
        <end position="646"/>
    </location>
</feature>
<feature type="region of interest" description="Disordered" evidence="2">
    <location>
        <begin position="799"/>
        <end position="833"/>
    </location>
</feature>
<dbReference type="Proteomes" id="UP000663881">
    <property type="component" value="Unassembled WGS sequence"/>
</dbReference>
<dbReference type="Proteomes" id="UP000663891">
    <property type="component" value="Unassembled WGS sequence"/>
</dbReference>
<feature type="compositionally biased region" description="Polar residues" evidence="2">
    <location>
        <begin position="489"/>
        <end position="514"/>
    </location>
</feature>
<name>A0A818ISP3_9BILA</name>
<dbReference type="InterPro" id="IPR026708">
    <property type="entry name" value="CSPP1"/>
</dbReference>
<keyword evidence="1" id="KW-0175">Coiled coil</keyword>